<evidence type="ECO:0000259" key="3">
    <source>
        <dbReference type="Pfam" id="PF10030"/>
    </source>
</evidence>
<organism evidence="4 5">
    <name type="scientific">Roseobacter cerasinus</name>
    <dbReference type="NCBI Taxonomy" id="2602289"/>
    <lineage>
        <taxon>Bacteria</taxon>
        <taxon>Pseudomonadati</taxon>
        <taxon>Pseudomonadota</taxon>
        <taxon>Alphaproteobacteria</taxon>
        <taxon>Rhodobacterales</taxon>
        <taxon>Roseobacteraceae</taxon>
        <taxon>Roseobacter</taxon>
    </lineage>
</organism>
<evidence type="ECO:0008006" key="6">
    <source>
        <dbReference type="Google" id="ProtNLM"/>
    </source>
</evidence>
<sequence length="522" mass="55223">MSDNPYRAEITQLTTAIIDLQMELATASGAARDQLQQELNAKITVADKLQGMSEAWRLGRLAQAVSALQALAASELAKQARVAARLNRMMEAQGVAQAATSASDPDGSASPPPASTPTGPTPAVAAAPPAGVIRIEITPQDLDALARVAQSEVGHFGQYGAAQLTGGVQAVVETILNRVAHGRFPGSLQAVMDQPSQFSAINATGSWAGLSAATSQIQTIVTDYLNARVAGQSGVLGGATHFLNPFLSSSTALSQWGNHVVANAVAVFGNEAAEDVHFHGFAPGTSLPQAHAIHFGGWSPVFDGAGRAASSVTSSGLRVRLLSTLKGELTHFENGKHKENADSHFSRVGDYWRALGLPYHGQSVVTFADGSTGNPAWSAAFISWAIAEQGVGADRFKGAQAHWKYVQDLVEERLATPLFDLMDPEQYAPRPGDIVHYGRATAARFHLAAALDHLKIDGYYPSHSDFVIEVDQTDGSLTTVGGNVDNSVKSKRVGIDSDGLLKPRRQRGEDFPWIAVLRLRDG</sequence>
<dbReference type="GO" id="GO:0016787">
    <property type="term" value="F:hydrolase activity"/>
    <property type="evidence" value="ECO:0007669"/>
    <property type="project" value="InterPro"/>
</dbReference>
<dbReference type="InterPro" id="IPR011105">
    <property type="entry name" value="Cell_wall_hydrolase_SleB"/>
</dbReference>
<dbReference type="Proteomes" id="UP000436522">
    <property type="component" value="Unassembled WGS sequence"/>
</dbReference>
<dbReference type="Pfam" id="PF10030">
    <property type="entry name" value="DUF2272"/>
    <property type="match status" value="1"/>
</dbReference>
<accession>A0A640VK17</accession>
<protein>
    <recommendedName>
        <fullName evidence="6">DUF2272 domain-containing protein</fullName>
    </recommendedName>
</protein>
<name>A0A640VK17_9RHOB</name>
<dbReference type="AlphaFoldDB" id="A0A640VK17"/>
<evidence type="ECO:0000256" key="1">
    <source>
        <dbReference type="SAM" id="MobiDB-lite"/>
    </source>
</evidence>
<dbReference type="Gene3D" id="1.10.10.2520">
    <property type="entry name" value="Cell wall hydrolase SleB, domain 1"/>
    <property type="match status" value="1"/>
</dbReference>
<proteinExistence type="predicted"/>
<feature type="domain" description="Cell wall hydrolase SleB" evidence="2">
    <location>
        <begin position="167"/>
        <end position="258"/>
    </location>
</feature>
<reference evidence="4 5" key="1">
    <citation type="submission" date="2019-12" db="EMBL/GenBank/DDBJ databases">
        <title>Roseobacter cerasinus sp. nov., isolated from seawater around aquaculture.</title>
        <authorList>
            <person name="Muramatsu S."/>
            <person name="Takabe Y."/>
            <person name="Mori K."/>
            <person name="Takaichi S."/>
            <person name="Hanada S."/>
        </authorList>
    </citation>
    <scope>NUCLEOTIDE SEQUENCE [LARGE SCALE GENOMIC DNA]</scope>
    <source>
        <strain evidence="4 5">AI77</strain>
    </source>
</reference>
<dbReference type="InterPro" id="IPR042047">
    <property type="entry name" value="SleB_dom1"/>
</dbReference>
<evidence type="ECO:0000259" key="2">
    <source>
        <dbReference type="Pfam" id="PF07486"/>
    </source>
</evidence>
<feature type="compositionally biased region" description="Low complexity" evidence="1">
    <location>
        <begin position="98"/>
        <end position="109"/>
    </location>
</feature>
<keyword evidence="5" id="KW-1185">Reference proteome</keyword>
<dbReference type="RefSeq" id="WP_159974327.1">
    <property type="nucleotide sequence ID" value="NZ_BLIV01000001.1"/>
</dbReference>
<evidence type="ECO:0000313" key="4">
    <source>
        <dbReference type="EMBL" id="GFE48419.1"/>
    </source>
</evidence>
<dbReference type="Pfam" id="PF07486">
    <property type="entry name" value="Hydrolase_2"/>
    <property type="match status" value="1"/>
</dbReference>
<feature type="domain" description="DUF2272" evidence="3">
    <location>
        <begin position="361"/>
        <end position="519"/>
    </location>
</feature>
<evidence type="ECO:0000313" key="5">
    <source>
        <dbReference type="Proteomes" id="UP000436522"/>
    </source>
</evidence>
<dbReference type="EMBL" id="BLIV01000001">
    <property type="protein sequence ID" value="GFE48419.1"/>
    <property type="molecule type" value="Genomic_DNA"/>
</dbReference>
<dbReference type="OrthoDB" id="8433080at2"/>
<feature type="region of interest" description="Disordered" evidence="1">
    <location>
        <begin position="95"/>
        <end position="124"/>
    </location>
</feature>
<gene>
    <name evidence="4" type="ORF">So717_01720</name>
</gene>
<dbReference type="InterPro" id="IPR019262">
    <property type="entry name" value="DUF2272"/>
</dbReference>
<comment type="caution">
    <text evidence="4">The sequence shown here is derived from an EMBL/GenBank/DDBJ whole genome shotgun (WGS) entry which is preliminary data.</text>
</comment>